<dbReference type="AlphaFoldDB" id="Q6IK61"/>
<protein>
    <submittedName>
        <fullName evidence="1">HDC13306</fullName>
    </submittedName>
</protein>
<reference evidence="1" key="1">
    <citation type="journal article" date="2003" name="Genome Biol.">
        <title>An integrated gene annotation and transcriptional profiling approach towards the full gene content of the Drosophila genome.</title>
        <authorList>
            <person name="Hild M."/>
            <person name="Beckmann B."/>
            <person name="Haas S.A."/>
            <person name="Koch B."/>
            <person name="Solovyev V."/>
            <person name="Busold C."/>
            <person name="Fellenberg K."/>
            <person name="Boutros M."/>
            <person name="Vingron M."/>
            <person name="Sauer F."/>
            <person name="Hoheisel J.D."/>
            <person name="Paro R."/>
        </authorList>
    </citation>
    <scope>NUCLEOTIDE SEQUENCE</scope>
</reference>
<dbReference type="EMBL" id="BK002505">
    <property type="protein sequence ID" value="DAA04011.1"/>
    <property type="molecule type" value="Genomic_DNA"/>
</dbReference>
<evidence type="ECO:0000313" key="1">
    <source>
        <dbReference type="EMBL" id="DAA04011.1"/>
    </source>
</evidence>
<accession>Q6IK61</accession>
<name>Q6IK61_DROME</name>
<sequence>MPRFQLHPQLHWPIWPLKCLKSLAASPYFANTTPKTHCITCATHLGHIDLDPCQMPDNEPSTECLQPELLTGHMDAWTQCV</sequence>
<organism evidence="1">
    <name type="scientific">Drosophila melanogaster</name>
    <name type="common">Fruit fly</name>
    <dbReference type="NCBI Taxonomy" id="7227"/>
    <lineage>
        <taxon>Eukaryota</taxon>
        <taxon>Metazoa</taxon>
        <taxon>Ecdysozoa</taxon>
        <taxon>Arthropoda</taxon>
        <taxon>Hexapoda</taxon>
        <taxon>Insecta</taxon>
        <taxon>Pterygota</taxon>
        <taxon>Neoptera</taxon>
        <taxon>Endopterygota</taxon>
        <taxon>Diptera</taxon>
        <taxon>Brachycera</taxon>
        <taxon>Muscomorpha</taxon>
        <taxon>Ephydroidea</taxon>
        <taxon>Drosophilidae</taxon>
        <taxon>Drosophila</taxon>
        <taxon>Sophophora</taxon>
    </lineage>
</organism>
<gene>
    <name evidence="1" type="ORF">HDC13306</name>
</gene>
<proteinExistence type="predicted"/>